<sequence>MVMPDFNVLRPQTPLPLVRNARFSAKSCHDQMNFRNVYDIPETPGNEFEICLYIPLFICTVITGSSCVHRECTAVSKHQLTLQQFTARRCTDEEKEEEEKGCFGKRRGSFLTCPDKMDVNQVYTEVDFVIGSQFIRHAPDDSEPIADLQGNNIERFLLDRRVGRCTKRGFVREHTRGHEKIGGHGGRAASRRASHRGEPGSIPGRATPDFRKWESCRTMPLVGGSSRVSPASSAPPPSIPAPLHTDLNHPHRLSPTYLLSPSRLGVVVVRVNQAQERAVGGGWCCSLAAGRAKPDQLGSRAATLHSGRCHGISVGKGFTPVTALFRLPRWTTGREHSGRRGWVCRRGGQRLPSRHFTALVGLTPPSPPDPPRVRMRNHIAEEEERRRCRRKGEEVGPVSPRQELGSPPGVKTYRISPDGEGLCSTVLFRLDTQTYVHWLLPQRVATVTSHPAVWGSLLVSLQVCYWLRVVQGRTVIQLQSQLQCAHVRRLSCPEMN</sequence>
<organism evidence="2 3">
    <name type="scientific">Dryococelus australis</name>
    <dbReference type="NCBI Taxonomy" id="614101"/>
    <lineage>
        <taxon>Eukaryota</taxon>
        <taxon>Metazoa</taxon>
        <taxon>Ecdysozoa</taxon>
        <taxon>Arthropoda</taxon>
        <taxon>Hexapoda</taxon>
        <taxon>Insecta</taxon>
        <taxon>Pterygota</taxon>
        <taxon>Neoptera</taxon>
        <taxon>Polyneoptera</taxon>
        <taxon>Phasmatodea</taxon>
        <taxon>Verophasmatodea</taxon>
        <taxon>Anareolatae</taxon>
        <taxon>Phasmatidae</taxon>
        <taxon>Eurycanthinae</taxon>
        <taxon>Dryococelus</taxon>
    </lineage>
</organism>
<feature type="compositionally biased region" description="Basic and acidic residues" evidence="1">
    <location>
        <begin position="383"/>
        <end position="394"/>
    </location>
</feature>
<name>A0ABQ9GSF0_9NEOP</name>
<proteinExistence type="predicted"/>
<evidence type="ECO:0000313" key="2">
    <source>
        <dbReference type="EMBL" id="KAJ8874942.1"/>
    </source>
</evidence>
<reference evidence="2 3" key="1">
    <citation type="submission" date="2023-02" db="EMBL/GenBank/DDBJ databases">
        <title>LHISI_Scaffold_Assembly.</title>
        <authorList>
            <person name="Stuart O.P."/>
            <person name="Cleave R."/>
            <person name="Magrath M.J.L."/>
            <person name="Mikheyev A.S."/>
        </authorList>
    </citation>
    <scope>NUCLEOTIDE SEQUENCE [LARGE SCALE GENOMIC DNA]</scope>
    <source>
        <strain evidence="2">Daus_M_001</strain>
        <tissue evidence="2">Leg muscle</tissue>
    </source>
</reference>
<dbReference type="EMBL" id="JARBHB010000009">
    <property type="protein sequence ID" value="KAJ8874942.1"/>
    <property type="molecule type" value="Genomic_DNA"/>
</dbReference>
<accession>A0ABQ9GSF0</accession>
<feature type="region of interest" description="Disordered" evidence="1">
    <location>
        <begin position="383"/>
        <end position="410"/>
    </location>
</feature>
<keyword evidence="3" id="KW-1185">Reference proteome</keyword>
<protein>
    <submittedName>
        <fullName evidence="2">Uncharacterized protein</fullName>
    </submittedName>
</protein>
<comment type="caution">
    <text evidence="2">The sequence shown here is derived from an EMBL/GenBank/DDBJ whole genome shotgun (WGS) entry which is preliminary data.</text>
</comment>
<feature type="region of interest" description="Disordered" evidence="1">
    <location>
        <begin position="177"/>
        <end position="209"/>
    </location>
</feature>
<evidence type="ECO:0000256" key="1">
    <source>
        <dbReference type="SAM" id="MobiDB-lite"/>
    </source>
</evidence>
<gene>
    <name evidence="2" type="ORF">PR048_022832</name>
</gene>
<dbReference type="Proteomes" id="UP001159363">
    <property type="component" value="Chromosome 8"/>
</dbReference>
<evidence type="ECO:0000313" key="3">
    <source>
        <dbReference type="Proteomes" id="UP001159363"/>
    </source>
</evidence>